<dbReference type="Pfam" id="PF03765">
    <property type="entry name" value="CRAL_TRIO_N"/>
    <property type="match status" value="1"/>
</dbReference>
<dbReference type="Pfam" id="PF00650">
    <property type="entry name" value="CRAL_TRIO"/>
    <property type="match status" value="1"/>
</dbReference>
<dbReference type="InterPro" id="IPR036865">
    <property type="entry name" value="CRAL-TRIO_dom_sf"/>
</dbReference>
<dbReference type="CDD" id="cd00170">
    <property type="entry name" value="SEC14"/>
    <property type="match status" value="1"/>
</dbReference>
<proteinExistence type="predicted"/>
<feature type="domain" description="CRAL-TRIO" evidence="2">
    <location>
        <begin position="83"/>
        <end position="256"/>
    </location>
</feature>
<evidence type="ECO:0000259" key="2">
    <source>
        <dbReference type="PROSITE" id="PS50191"/>
    </source>
</evidence>
<evidence type="ECO:0000313" key="3">
    <source>
        <dbReference type="EMBL" id="KAJ7644116.1"/>
    </source>
</evidence>
<dbReference type="InterPro" id="IPR011074">
    <property type="entry name" value="CRAL/TRIO_N_dom"/>
</dbReference>
<feature type="compositionally biased region" description="Basic and acidic residues" evidence="1">
    <location>
        <begin position="297"/>
        <end position="318"/>
    </location>
</feature>
<dbReference type="Gene3D" id="1.10.8.20">
    <property type="entry name" value="N-terminal domain of phosphatidylinositol transfer protein sec14p"/>
    <property type="match status" value="1"/>
</dbReference>
<dbReference type="EMBL" id="JARKIF010000003">
    <property type="protein sequence ID" value="KAJ7644116.1"/>
    <property type="molecule type" value="Genomic_DNA"/>
</dbReference>
<evidence type="ECO:0000313" key="4">
    <source>
        <dbReference type="Proteomes" id="UP001221142"/>
    </source>
</evidence>
<dbReference type="InterPro" id="IPR051026">
    <property type="entry name" value="PI/PC_transfer"/>
</dbReference>
<feature type="compositionally biased region" description="Basic and acidic residues" evidence="1">
    <location>
        <begin position="278"/>
        <end position="290"/>
    </location>
</feature>
<sequence>MAPPTDEETLKTFRKELVEGGHLHDGDTIGTDDETLLRFLRARKFNVAQSKSMFIDAQEWRRTVQGVGLDKLYEEMDPFDYPERDAVFDCWPLWFHQTDKKGRPINIHTLGNVDFPKLYKTVTPEGHWHSLLVNAECLTREILPACTRVAGKEVGGVLVIVDLKGFSLSKFWQMKTLARSSFQISQDYYPETMGQLAIVNAPSSFTFIWSMMKPWLAKETVEKVDILSTDYQKVLLELIDADSLPSTLGGNCRCERGCHMSGVGPWLDGRKGYGPKSKAKEAEEEKKRASEGVAKANSEHPPEDESLRTEKGLPKEAEEAQQQVTVPVVEAQA</sequence>
<organism evidence="3 4">
    <name type="scientific">Roridomyces roridus</name>
    <dbReference type="NCBI Taxonomy" id="1738132"/>
    <lineage>
        <taxon>Eukaryota</taxon>
        <taxon>Fungi</taxon>
        <taxon>Dikarya</taxon>
        <taxon>Basidiomycota</taxon>
        <taxon>Agaricomycotina</taxon>
        <taxon>Agaricomycetes</taxon>
        <taxon>Agaricomycetidae</taxon>
        <taxon>Agaricales</taxon>
        <taxon>Marasmiineae</taxon>
        <taxon>Mycenaceae</taxon>
        <taxon>Roridomyces</taxon>
    </lineage>
</organism>
<dbReference type="InterPro" id="IPR036273">
    <property type="entry name" value="CRAL/TRIO_N_dom_sf"/>
</dbReference>
<reference evidence="3" key="1">
    <citation type="submission" date="2023-03" db="EMBL/GenBank/DDBJ databases">
        <title>Massive genome expansion in bonnet fungi (Mycena s.s.) driven by repeated elements and novel gene families across ecological guilds.</title>
        <authorList>
            <consortium name="Lawrence Berkeley National Laboratory"/>
            <person name="Harder C.B."/>
            <person name="Miyauchi S."/>
            <person name="Viragh M."/>
            <person name="Kuo A."/>
            <person name="Thoen E."/>
            <person name="Andreopoulos B."/>
            <person name="Lu D."/>
            <person name="Skrede I."/>
            <person name="Drula E."/>
            <person name="Henrissat B."/>
            <person name="Morin E."/>
            <person name="Kohler A."/>
            <person name="Barry K."/>
            <person name="LaButti K."/>
            <person name="Morin E."/>
            <person name="Salamov A."/>
            <person name="Lipzen A."/>
            <person name="Mereny Z."/>
            <person name="Hegedus B."/>
            <person name="Baldrian P."/>
            <person name="Stursova M."/>
            <person name="Weitz H."/>
            <person name="Taylor A."/>
            <person name="Grigoriev I.V."/>
            <person name="Nagy L.G."/>
            <person name="Martin F."/>
            <person name="Kauserud H."/>
        </authorList>
    </citation>
    <scope>NUCLEOTIDE SEQUENCE</scope>
    <source>
        <strain evidence="3">9284</strain>
    </source>
</reference>
<feature type="region of interest" description="Disordered" evidence="1">
    <location>
        <begin position="269"/>
        <end position="333"/>
    </location>
</feature>
<keyword evidence="4" id="KW-1185">Reference proteome</keyword>
<dbReference type="PROSITE" id="PS50191">
    <property type="entry name" value="CRAL_TRIO"/>
    <property type="match status" value="1"/>
</dbReference>
<dbReference type="SMART" id="SM00516">
    <property type="entry name" value="SEC14"/>
    <property type="match status" value="1"/>
</dbReference>
<dbReference type="PANTHER" id="PTHR45657">
    <property type="entry name" value="CRAL-TRIO DOMAIN-CONTAINING PROTEIN YKL091C-RELATED"/>
    <property type="match status" value="1"/>
</dbReference>
<dbReference type="InterPro" id="IPR001251">
    <property type="entry name" value="CRAL-TRIO_dom"/>
</dbReference>
<dbReference type="SUPFAM" id="SSF52087">
    <property type="entry name" value="CRAL/TRIO domain"/>
    <property type="match status" value="1"/>
</dbReference>
<name>A0AAD7FXW2_9AGAR</name>
<dbReference type="AlphaFoldDB" id="A0AAD7FXW2"/>
<evidence type="ECO:0000256" key="1">
    <source>
        <dbReference type="SAM" id="MobiDB-lite"/>
    </source>
</evidence>
<protein>
    <submittedName>
        <fullName evidence="3">CRAL-TRIO domain-containing protein</fullName>
    </submittedName>
</protein>
<accession>A0AAD7FXW2</accession>
<dbReference type="PANTHER" id="PTHR45657:SF1">
    <property type="entry name" value="CRAL-TRIO DOMAIN-CONTAINING PROTEIN YKL091C-RELATED"/>
    <property type="match status" value="1"/>
</dbReference>
<dbReference type="Gene3D" id="3.40.525.10">
    <property type="entry name" value="CRAL-TRIO lipid binding domain"/>
    <property type="match status" value="1"/>
</dbReference>
<dbReference type="SUPFAM" id="SSF46938">
    <property type="entry name" value="CRAL/TRIO N-terminal domain"/>
    <property type="match status" value="1"/>
</dbReference>
<comment type="caution">
    <text evidence="3">The sequence shown here is derived from an EMBL/GenBank/DDBJ whole genome shotgun (WGS) entry which is preliminary data.</text>
</comment>
<dbReference type="SMART" id="SM01100">
    <property type="entry name" value="CRAL_TRIO_N"/>
    <property type="match status" value="1"/>
</dbReference>
<gene>
    <name evidence="3" type="ORF">FB45DRAFT_896956</name>
</gene>
<dbReference type="Proteomes" id="UP001221142">
    <property type="component" value="Unassembled WGS sequence"/>
</dbReference>